<evidence type="ECO:0000313" key="8">
    <source>
        <dbReference type="Proteomes" id="UP001445076"/>
    </source>
</evidence>
<dbReference type="SUPFAM" id="SSF47095">
    <property type="entry name" value="HMG-box"/>
    <property type="match status" value="1"/>
</dbReference>
<dbReference type="Proteomes" id="UP001445076">
    <property type="component" value="Unassembled WGS sequence"/>
</dbReference>
<dbReference type="FunFam" id="1.10.30.10:FF:000002">
    <property type="entry name" value="transcription factor Sox-2"/>
    <property type="match status" value="1"/>
</dbReference>
<dbReference type="SMART" id="SM00398">
    <property type="entry name" value="HMG"/>
    <property type="match status" value="1"/>
</dbReference>
<dbReference type="Pfam" id="PF00505">
    <property type="entry name" value="HMG_box"/>
    <property type="match status" value="1"/>
</dbReference>
<dbReference type="PANTHER" id="PTHR10270">
    <property type="entry name" value="SOX TRANSCRIPTION FACTOR"/>
    <property type="match status" value="1"/>
</dbReference>
<dbReference type="InterPro" id="IPR050140">
    <property type="entry name" value="SRY-related_HMG-box_TF-like"/>
</dbReference>
<dbReference type="PANTHER" id="PTHR10270:SF324">
    <property type="entry name" value="SOX DOMAIN-CONTAINING PROTEIN DICHAETE-RELATED"/>
    <property type="match status" value="1"/>
</dbReference>
<protein>
    <recommendedName>
        <fullName evidence="6">HMG box domain-containing protein</fullName>
    </recommendedName>
</protein>
<evidence type="ECO:0000259" key="6">
    <source>
        <dbReference type="PROSITE" id="PS50118"/>
    </source>
</evidence>
<evidence type="ECO:0000313" key="7">
    <source>
        <dbReference type="EMBL" id="KAK8747241.1"/>
    </source>
</evidence>
<name>A0AAW0Y5B5_CHEQU</name>
<evidence type="ECO:0000256" key="5">
    <source>
        <dbReference type="SAM" id="MobiDB-lite"/>
    </source>
</evidence>
<feature type="region of interest" description="Disordered" evidence="5">
    <location>
        <begin position="13"/>
        <end position="38"/>
    </location>
</feature>
<sequence length="277" mass="30220">SQLATLTVARETVAAMNQVPSPTSASPTGSSSKKEDHIKRPMNAFMVWSRMQRRKIAQENPKMHNSEISKRLGSEWKLLTEAEKRPFIDEAKRLRAQHMKEHPDYKYRPRRKPKTLQKNGYSFPLPYLATSALDPLGPLHQTYYSTPAVPSPLDVAGDKTRLFPGAAGLPHHFYPGFDPQHFTKFAQEHYKPMTSLACNDSAAAAAAAAASVSAASMGGMSTVSALYSSLYSKSASSLLSGMSAGLSGGQQGAPQPQLYPGYPPTVDQLRRPVSVIF</sequence>
<keyword evidence="2 4" id="KW-0238">DNA-binding</keyword>
<reference evidence="7 8" key="1">
    <citation type="journal article" date="2024" name="BMC Genomics">
        <title>Genome assembly of redclaw crayfish (Cherax quadricarinatus) provides insights into its immune adaptation and hypoxia tolerance.</title>
        <authorList>
            <person name="Liu Z."/>
            <person name="Zheng J."/>
            <person name="Li H."/>
            <person name="Fang K."/>
            <person name="Wang S."/>
            <person name="He J."/>
            <person name="Zhou D."/>
            <person name="Weng S."/>
            <person name="Chi M."/>
            <person name="Gu Z."/>
            <person name="He J."/>
            <person name="Li F."/>
            <person name="Wang M."/>
        </authorList>
    </citation>
    <scope>NUCLEOTIDE SEQUENCE [LARGE SCALE GENOMIC DNA]</scope>
    <source>
        <strain evidence="7">ZL_2023a</strain>
    </source>
</reference>
<evidence type="ECO:0000256" key="4">
    <source>
        <dbReference type="PROSITE-ProRule" id="PRU00267"/>
    </source>
</evidence>
<evidence type="ECO:0000256" key="1">
    <source>
        <dbReference type="ARBA" id="ARBA00004123"/>
    </source>
</evidence>
<comment type="caution">
    <text evidence="7">The sequence shown here is derived from an EMBL/GenBank/DDBJ whole genome shotgun (WGS) entry which is preliminary data.</text>
</comment>
<proteinExistence type="predicted"/>
<feature type="DNA-binding region" description="HMG box" evidence="4">
    <location>
        <begin position="38"/>
        <end position="106"/>
    </location>
</feature>
<dbReference type="GO" id="GO:0007420">
    <property type="term" value="P:brain development"/>
    <property type="evidence" value="ECO:0007669"/>
    <property type="project" value="TreeGrafter"/>
</dbReference>
<dbReference type="EMBL" id="JARKIK010000015">
    <property type="protein sequence ID" value="KAK8747241.1"/>
    <property type="molecule type" value="Genomic_DNA"/>
</dbReference>
<organism evidence="7 8">
    <name type="scientific">Cherax quadricarinatus</name>
    <name type="common">Australian red claw crayfish</name>
    <dbReference type="NCBI Taxonomy" id="27406"/>
    <lineage>
        <taxon>Eukaryota</taxon>
        <taxon>Metazoa</taxon>
        <taxon>Ecdysozoa</taxon>
        <taxon>Arthropoda</taxon>
        <taxon>Crustacea</taxon>
        <taxon>Multicrustacea</taxon>
        <taxon>Malacostraca</taxon>
        <taxon>Eumalacostraca</taxon>
        <taxon>Eucarida</taxon>
        <taxon>Decapoda</taxon>
        <taxon>Pleocyemata</taxon>
        <taxon>Astacidea</taxon>
        <taxon>Parastacoidea</taxon>
        <taxon>Parastacidae</taxon>
        <taxon>Cherax</taxon>
    </lineage>
</organism>
<dbReference type="AlphaFoldDB" id="A0AAW0Y5B5"/>
<feature type="compositionally biased region" description="Low complexity" evidence="5">
    <location>
        <begin position="20"/>
        <end position="31"/>
    </location>
</feature>
<comment type="subcellular location">
    <subcellularLocation>
        <location evidence="1">Nucleus</location>
    </subcellularLocation>
</comment>
<accession>A0AAW0Y5B5</accession>
<dbReference type="GO" id="GO:0000122">
    <property type="term" value="P:negative regulation of transcription by RNA polymerase II"/>
    <property type="evidence" value="ECO:0007669"/>
    <property type="project" value="TreeGrafter"/>
</dbReference>
<dbReference type="GO" id="GO:0030182">
    <property type="term" value="P:neuron differentiation"/>
    <property type="evidence" value="ECO:0007669"/>
    <property type="project" value="TreeGrafter"/>
</dbReference>
<gene>
    <name evidence="7" type="ORF">OTU49_016704</name>
</gene>
<evidence type="ECO:0000256" key="3">
    <source>
        <dbReference type="ARBA" id="ARBA00023242"/>
    </source>
</evidence>
<dbReference type="InterPro" id="IPR036910">
    <property type="entry name" value="HMG_box_dom_sf"/>
</dbReference>
<keyword evidence="3 4" id="KW-0539">Nucleus</keyword>
<dbReference type="InterPro" id="IPR009071">
    <property type="entry name" value="HMG_box_dom"/>
</dbReference>
<feature type="domain" description="HMG box" evidence="6">
    <location>
        <begin position="38"/>
        <end position="106"/>
    </location>
</feature>
<dbReference type="GO" id="GO:0000978">
    <property type="term" value="F:RNA polymerase II cis-regulatory region sequence-specific DNA binding"/>
    <property type="evidence" value="ECO:0007669"/>
    <property type="project" value="TreeGrafter"/>
</dbReference>
<evidence type="ECO:0000256" key="2">
    <source>
        <dbReference type="ARBA" id="ARBA00023125"/>
    </source>
</evidence>
<dbReference type="GO" id="GO:0005634">
    <property type="term" value="C:nucleus"/>
    <property type="evidence" value="ECO:0007669"/>
    <property type="project" value="UniProtKB-SubCell"/>
</dbReference>
<keyword evidence="8" id="KW-1185">Reference proteome</keyword>
<dbReference type="CDD" id="cd22028">
    <property type="entry name" value="HMG-box_SoxA_SoxB_SoxG"/>
    <property type="match status" value="1"/>
</dbReference>
<feature type="non-terminal residue" evidence="7">
    <location>
        <position position="1"/>
    </location>
</feature>
<dbReference type="Gene3D" id="1.10.30.10">
    <property type="entry name" value="High mobility group box domain"/>
    <property type="match status" value="1"/>
</dbReference>
<dbReference type="PROSITE" id="PS50118">
    <property type="entry name" value="HMG_BOX_2"/>
    <property type="match status" value="1"/>
</dbReference>
<dbReference type="GO" id="GO:0001228">
    <property type="term" value="F:DNA-binding transcription activator activity, RNA polymerase II-specific"/>
    <property type="evidence" value="ECO:0007669"/>
    <property type="project" value="TreeGrafter"/>
</dbReference>